<dbReference type="RefSeq" id="WP_151156646.1">
    <property type="nucleotide sequence ID" value="NZ_VZRA01000002.1"/>
</dbReference>
<dbReference type="EMBL" id="VZRA01000002">
    <property type="protein sequence ID" value="KAB0670277.1"/>
    <property type="molecule type" value="Genomic_DNA"/>
</dbReference>
<keyword evidence="2" id="KW-1003">Cell membrane</keyword>
<feature type="transmembrane region" description="Helical" evidence="8">
    <location>
        <begin position="84"/>
        <end position="104"/>
    </location>
</feature>
<keyword evidence="5 8" id="KW-0812">Transmembrane</keyword>
<evidence type="ECO:0000256" key="8">
    <source>
        <dbReference type="SAM" id="Phobius"/>
    </source>
</evidence>
<dbReference type="Pfam" id="PF13231">
    <property type="entry name" value="PMT_2"/>
    <property type="match status" value="1"/>
</dbReference>
<evidence type="ECO:0000256" key="3">
    <source>
        <dbReference type="ARBA" id="ARBA00022676"/>
    </source>
</evidence>
<feature type="transmembrane region" description="Helical" evidence="8">
    <location>
        <begin position="159"/>
        <end position="174"/>
    </location>
</feature>
<dbReference type="PANTHER" id="PTHR33908:SF11">
    <property type="entry name" value="MEMBRANE PROTEIN"/>
    <property type="match status" value="1"/>
</dbReference>
<feature type="transmembrane region" description="Helical" evidence="8">
    <location>
        <begin position="10"/>
        <end position="28"/>
    </location>
</feature>
<feature type="transmembrane region" description="Helical" evidence="8">
    <location>
        <begin position="111"/>
        <end position="130"/>
    </location>
</feature>
<keyword evidence="11" id="KW-1185">Reference proteome</keyword>
<comment type="caution">
    <text evidence="10">The sequence shown here is derived from an EMBL/GenBank/DDBJ whole genome shotgun (WGS) entry which is preliminary data.</text>
</comment>
<protein>
    <recommendedName>
        <fullName evidence="9">Glycosyltransferase RgtA/B/C/D-like domain-containing protein</fullName>
    </recommendedName>
</protein>
<evidence type="ECO:0000259" key="9">
    <source>
        <dbReference type="Pfam" id="PF13231"/>
    </source>
</evidence>
<accession>A0ABQ6TPK0</accession>
<keyword evidence="7 8" id="KW-0472">Membrane</keyword>
<keyword evidence="3" id="KW-0328">Glycosyltransferase</keyword>
<evidence type="ECO:0000313" key="11">
    <source>
        <dbReference type="Proteomes" id="UP000798046"/>
    </source>
</evidence>
<organism evidence="10 11">
    <name type="scientific">Oryzomonas sagensis</name>
    <dbReference type="NCBI Taxonomy" id="2603857"/>
    <lineage>
        <taxon>Bacteria</taxon>
        <taxon>Pseudomonadati</taxon>
        <taxon>Thermodesulfobacteriota</taxon>
        <taxon>Desulfuromonadia</taxon>
        <taxon>Geobacterales</taxon>
        <taxon>Geobacteraceae</taxon>
        <taxon>Oryzomonas</taxon>
    </lineage>
</organism>
<name>A0ABQ6TPK0_9BACT</name>
<gene>
    <name evidence="10" type="ORF">F6V30_08970</name>
</gene>
<feature type="domain" description="Glycosyltransferase RgtA/B/C/D-like" evidence="9">
    <location>
        <begin position="65"/>
        <end position="219"/>
    </location>
</feature>
<evidence type="ECO:0000256" key="4">
    <source>
        <dbReference type="ARBA" id="ARBA00022679"/>
    </source>
</evidence>
<dbReference type="InterPro" id="IPR050297">
    <property type="entry name" value="LipidA_mod_glycosyltrf_83"/>
</dbReference>
<dbReference type="Proteomes" id="UP000798046">
    <property type="component" value="Unassembled WGS sequence"/>
</dbReference>
<feature type="transmembrane region" description="Helical" evidence="8">
    <location>
        <begin position="351"/>
        <end position="369"/>
    </location>
</feature>
<dbReference type="PANTHER" id="PTHR33908">
    <property type="entry name" value="MANNOSYLTRANSFERASE YKCB-RELATED"/>
    <property type="match status" value="1"/>
</dbReference>
<evidence type="ECO:0000313" key="10">
    <source>
        <dbReference type="EMBL" id="KAB0670277.1"/>
    </source>
</evidence>
<dbReference type="InterPro" id="IPR038731">
    <property type="entry name" value="RgtA/B/C-like"/>
</dbReference>
<feature type="transmembrane region" description="Helical" evidence="8">
    <location>
        <begin position="321"/>
        <end position="339"/>
    </location>
</feature>
<evidence type="ECO:0000256" key="6">
    <source>
        <dbReference type="ARBA" id="ARBA00022989"/>
    </source>
</evidence>
<reference evidence="10 11" key="1">
    <citation type="journal article" date="2020" name="Microorganisms">
        <title>Description of Three Novel Members in the Family Geobacteraceae, Oryzomonas japonicum gen. nov., sp. nov., Oryzomonas sagensis sp. nov., and Oryzomonas ruber sp. nov.</title>
        <authorList>
            <person name="Xu Z."/>
            <person name="Masuda Y."/>
            <person name="Hayakawa C."/>
            <person name="Ushijima N."/>
            <person name="Kawano K."/>
            <person name="Shiratori Y."/>
            <person name="Senoo K."/>
            <person name="Itoh H."/>
        </authorList>
    </citation>
    <scope>NUCLEOTIDE SEQUENCE [LARGE SCALE GENOMIC DNA]</scope>
    <source>
        <strain evidence="10 11">Red100</strain>
    </source>
</reference>
<keyword evidence="6 8" id="KW-1133">Transmembrane helix</keyword>
<evidence type="ECO:0000256" key="2">
    <source>
        <dbReference type="ARBA" id="ARBA00022475"/>
    </source>
</evidence>
<evidence type="ECO:0000256" key="7">
    <source>
        <dbReference type="ARBA" id="ARBA00023136"/>
    </source>
</evidence>
<proteinExistence type="predicted"/>
<feature type="transmembrane region" description="Helical" evidence="8">
    <location>
        <begin position="136"/>
        <end position="152"/>
    </location>
</feature>
<evidence type="ECO:0000256" key="1">
    <source>
        <dbReference type="ARBA" id="ARBA00004651"/>
    </source>
</evidence>
<comment type="subcellular location">
    <subcellularLocation>
        <location evidence="1">Cell membrane</location>
        <topology evidence="1">Multi-pass membrane protein</topology>
    </subcellularLocation>
</comment>
<evidence type="ECO:0000256" key="5">
    <source>
        <dbReference type="ARBA" id="ARBA00022692"/>
    </source>
</evidence>
<feature type="transmembrane region" description="Helical" evidence="8">
    <location>
        <begin position="298"/>
        <end position="315"/>
    </location>
</feature>
<sequence length="540" mass="60967">MRRTERLSQYLPYCLPALILAVVVYVRIRLLTVPLERDEGEYAYMGQLLLKGIPPFTHAYTMKLPGVSLAYACFMFMFGQTPAGIHAGLMIVNGICSYLVYLLTKRLFDRTTALISCASYAVLTLTSSVFGVFAHATHFVVLFSLTGFLLLLRSIDKRKVILLFLSGLCFGVAITMKQHAIVLSIFAVQYLLLRAWKSPGSDKKNGVTGSILFLLGMVIPYALVVLWMVNTGSFANFWFWTVQYTREYTSGMSLESGWYNFKDTFSDIAKPQLPLWLLAGFGSIALFTQKSRCIDRPFVCGFLLFSFLAVCPGLFFRGHYFVLFLPAVAIMTGAGLSSAELVFPSITSVRFPHVIQALILLAAVTYSLYQEKDNFFILTPLEMSRATYGVNPFPESLQIADYIKKHTKPDDTIAVLGSEPEIIFYADRLSATGHIYMYGLMEDQPYAERMQLQMIREIEAARPTFIVFVNVDFSWLARESSRKTIFNWGGRYIDSLYDTVGTIDIIGPNSTRYLWDTEELRHYQPVSGNYVAVYKRKGGV</sequence>
<feature type="transmembrane region" description="Helical" evidence="8">
    <location>
        <begin position="208"/>
        <end position="229"/>
    </location>
</feature>
<keyword evidence="4" id="KW-0808">Transferase</keyword>